<accession>A0A067SZA5</accession>
<evidence type="ECO:0000256" key="1">
    <source>
        <dbReference type="SAM" id="SignalP"/>
    </source>
</evidence>
<organism evidence="2 3">
    <name type="scientific">Galerina marginata (strain CBS 339.88)</name>
    <dbReference type="NCBI Taxonomy" id="685588"/>
    <lineage>
        <taxon>Eukaryota</taxon>
        <taxon>Fungi</taxon>
        <taxon>Dikarya</taxon>
        <taxon>Basidiomycota</taxon>
        <taxon>Agaricomycotina</taxon>
        <taxon>Agaricomycetes</taxon>
        <taxon>Agaricomycetidae</taxon>
        <taxon>Agaricales</taxon>
        <taxon>Agaricineae</taxon>
        <taxon>Strophariaceae</taxon>
        <taxon>Galerina</taxon>
    </lineage>
</organism>
<evidence type="ECO:0000313" key="3">
    <source>
        <dbReference type="Proteomes" id="UP000027222"/>
    </source>
</evidence>
<keyword evidence="1" id="KW-0732">Signal</keyword>
<feature type="chain" id="PRO_5001646362" evidence="1">
    <location>
        <begin position="23"/>
        <end position="69"/>
    </location>
</feature>
<keyword evidence="3" id="KW-1185">Reference proteome</keyword>
<dbReference type="EMBL" id="KL142390">
    <property type="protein sequence ID" value="KDR72098.1"/>
    <property type="molecule type" value="Genomic_DNA"/>
</dbReference>
<protein>
    <submittedName>
        <fullName evidence="2">Uncharacterized protein</fullName>
    </submittedName>
</protein>
<gene>
    <name evidence="2" type="ORF">GALMADRAFT_143432</name>
</gene>
<proteinExistence type="predicted"/>
<feature type="signal peptide" evidence="1">
    <location>
        <begin position="1"/>
        <end position="22"/>
    </location>
</feature>
<reference evidence="3" key="1">
    <citation type="journal article" date="2014" name="Proc. Natl. Acad. Sci. U.S.A.">
        <title>Extensive sampling of basidiomycete genomes demonstrates inadequacy of the white-rot/brown-rot paradigm for wood decay fungi.</title>
        <authorList>
            <person name="Riley R."/>
            <person name="Salamov A.A."/>
            <person name="Brown D.W."/>
            <person name="Nagy L.G."/>
            <person name="Floudas D."/>
            <person name="Held B.W."/>
            <person name="Levasseur A."/>
            <person name="Lombard V."/>
            <person name="Morin E."/>
            <person name="Otillar R."/>
            <person name="Lindquist E.A."/>
            <person name="Sun H."/>
            <person name="LaButti K.M."/>
            <person name="Schmutz J."/>
            <person name="Jabbour D."/>
            <person name="Luo H."/>
            <person name="Baker S.E."/>
            <person name="Pisabarro A.G."/>
            <person name="Walton J.D."/>
            <person name="Blanchette R.A."/>
            <person name="Henrissat B."/>
            <person name="Martin F."/>
            <person name="Cullen D."/>
            <person name="Hibbett D.S."/>
            <person name="Grigoriev I.V."/>
        </authorList>
    </citation>
    <scope>NUCLEOTIDE SEQUENCE [LARGE SCALE GENOMIC DNA]</scope>
    <source>
        <strain evidence="3">CBS 339.88</strain>
    </source>
</reference>
<dbReference type="AlphaFoldDB" id="A0A067SZA5"/>
<name>A0A067SZA5_GALM3</name>
<dbReference type="HOGENOM" id="CLU_2776101_0_0_1"/>
<sequence>MKISANIVFIAAAALFSAKANAAPVGEIGRGLCITEPLGRRYTAYIPSEQVADLREISARIDRDPPTGL</sequence>
<dbReference type="Proteomes" id="UP000027222">
    <property type="component" value="Unassembled WGS sequence"/>
</dbReference>
<evidence type="ECO:0000313" key="2">
    <source>
        <dbReference type="EMBL" id="KDR72098.1"/>
    </source>
</evidence>